<name>A0A1J7J5L4_9PEZI</name>
<dbReference type="PANTHER" id="PTHR34853:SF5">
    <property type="entry name" value="LIP-DOMAIN-CONTAINING PROTEIN-RELATED"/>
    <property type="match status" value="1"/>
</dbReference>
<dbReference type="InParanoid" id="A0A1J7J5L4"/>
<dbReference type="PANTHER" id="PTHR34853">
    <property type="match status" value="1"/>
</dbReference>
<dbReference type="GO" id="GO:0016042">
    <property type="term" value="P:lipid catabolic process"/>
    <property type="evidence" value="ECO:0007669"/>
    <property type="project" value="InterPro"/>
</dbReference>
<sequence>PPSVDSFYQPPADYVNLSPGTLLRSRQIPSPQNVGACTRVFQLLYRSQDATGAPTAGVSTVFVPGNASSLDKIISVQSAYDSTDIDCSPSYTLRTNPTSLGEFSEISSFLSRGWSVSVPDFEGFFAAFGNGLQAGYSTLDSIRAVLQSGNITNLDPTANVALVGGSGGAIGSEFALELVKTYAAELQSQIVGALLMALVPDVNSTIYANDGTTTSGLIPLVLQGLAKQYLSFANWLSGVLLSDQAAGFFGATTECGEQFAISYVFRQSSSYLTSTSVFQDAIPQQVFQETGTMGLRGTPSQPMFYYKGTLDTLSPIAPTDALIQKYCEGGANIIYQRCTNCDHGLASYGVIAGSSWLEDRLNGIPAATGCTIS</sequence>
<dbReference type="GO" id="GO:0004806">
    <property type="term" value="F:triacylglycerol lipase activity"/>
    <property type="evidence" value="ECO:0007669"/>
    <property type="project" value="InterPro"/>
</dbReference>
<organism evidence="2 3">
    <name type="scientific">Coniochaeta ligniaria NRRL 30616</name>
    <dbReference type="NCBI Taxonomy" id="1408157"/>
    <lineage>
        <taxon>Eukaryota</taxon>
        <taxon>Fungi</taxon>
        <taxon>Dikarya</taxon>
        <taxon>Ascomycota</taxon>
        <taxon>Pezizomycotina</taxon>
        <taxon>Sordariomycetes</taxon>
        <taxon>Sordariomycetidae</taxon>
        <taxon>Coniochaetales</taxon>
        <taxon>Coniochaetaceae</taxon>
        <taxon>Coniochaeta</taxon>
    </lineage>
</organism>
<dbReference type="Gene3D" id="3.40.50.1820">
    <property type="entry name" value="alpha/beta hydrolase"/>
    <property type="match status" value="1"/>
</dbReference>
<gene>
    <name evidence="2" type="ORF">CONLIGDRAFT_551895</name>
</gene>
<accession>A0A1J7J5L4</accession>
<dbReference type="InterPro" id="IPR029058">
    <property type="entry name" value="AB_hydrolase_fold"/>
</dbReference>
<evidence type="ECO:0000256" key="1">
    <source>
        <dbReference type="ARBA" id="ARBA00022801"/>
    </source>
</evidence>
<dbReference type="PIRSF" id="PIRSF029171">
    <property type="entry name" value="Esterase_LipA"/>
    <property type="match status" value="1"/>
</dbReference>
<keyword evidence="1" id="KW-0378">Hydrolase</keyword>
<feature type="non-terminal residue" evidence="2">
    <location>
        <position position="373"/>
    </location>
</feature>
<protein>
    <submittedName>
        <fullName evidence="2">LIP-domain-containing protein</fullName>
    </submittedName>
</protein>
<dbReference type="Gene3D" id="1.10.260.130">
    <property type="match status" value="1"/>
</dbReference>
<reference evidence="2 3" key="1">
    <citation type="submission" date="2016-10" db="EMBL/GenBank/DDBJ databases">
        <title>Draft genome sequence of Coniochaeta ligniaria NRRL30616, a lignocellulolytic fungus for bioabatement of inhibitors in plant biomass hydrolysates.</title>
        <authorList>
            <consortium name="DOE Joint Genome Institute"/>
            <person name="Jimenez D.J."/>
            <person name="Hector R.E."/>
            <person name="Riley R."/>
            <person name="Sun H."/>
            <person name="Grigoriev I.V."/>
            <person name="Van Elsas J.D."/>
            <person name="Nichols N.N."/>
        </authorList>
    </citation>
    <scope>NUCLEOTIDE SEQUENCE [LARGE SCALE GENOMIC DNA]</scope>
    <source>
        <strain evidence="2 3">NRRL 30616</strain>
    </source>
</reference>
<keyword evidence="3" id="KW-1185">Reference proteome</keyword>
<dbReference type="AlphaFoldDB" id="A0A1J7J5L4"/>
<dbReference type="EMBL" id="KV875110">
    <property type="protein sequence ID" value="OIW22786.1"/>
    <property type="molecule type" value="Genomic_DNA"/>
</dbReference>
<feature type="non-terminal residue" evidence="2">
    <location>
        <position position="1"/>
    </location>
</feature>
<dbReference type="OrthoDB" id="2373480at2759"/>
<dbReference type="Pfam" id="PF03583">
    <property type="entry name" value="LIP"/>
    <property type="match status" value="1"/>
</dbReference>
<dbReference type="Proteomes" id="UP000182658">
    <property type="component" value="Unassembled WGS sequence"/>
</dbReference>
<proteinExistence type="predicted"/>
<dbReference type="InterPro" id="IPR005152">
    <property type="entry name" value="Lipase_secreted"/>
</dbReference>
<dbReference type="SUPFAM" id="SSF53474">
    <property type="entry name" value="alpha/beta-Hydrolases"/>
    <property type="match status" value="1"/>
</dbReference>
<evidence type="ECO:0000313" key="2">
    <source>
        <dbReference type="EMBL" id="OIW22786.1"/>
    </source>
</evidence>
<evidence type="ECO:0000313" key="3">
    <source>
        <dbReference type="Proteomes" id="UP000182658"/>
    </source>
</evidence>